<dbReference type="GO" id="GO:0005524">
    <property type="term" value="F:ATP binding"/>
    <property type="evidence" value="ECO:0007669"/>
    <property type="project" value="UniProtKB-UniRule"/>
</dbReference>
<keyword evidence="1 11" id="KW-0963">Cytoplasm</keyword>
<dbReference type="AlphaFoldDB" id="A0A432X8Q3"/>
<evidence type="ECO:0000256" key="8">
    <source>
        <dbReference type="ARBA" id="ARBA00022840"/>
    </source>
</evidence>
<comment type="subunit">
    <text evidence="11">Monomer.</text>
</comment>
<accession>A0A432X8Q3</accession>
<dbReference type="SUPFAM" id="SSF56112">
    <property type="entry name" value="Protein kinase-like (PK-like)"/>
    <property type="match status" value="1"/>
</dbReference>
<evidence type="ECO:0000256" key="5">
    <source>
        <dbReference type="ARBA" id="ARBA00022723"/>
    </source>
</evidence>
<dbReference type="PANTHER" id="PTHR39573">
    <property type="entry name" value="STRESS RESPONSE KINASE A"/>
    <property type="match status" value="1"/>
</dbReference>
<feature type="site" description="ATP" evidence="11">
    <location>
        <position position="34"/>
    </location>
</feature>
<keyword evidence="9 11" id="KW-0460">Magnesium</keyword>
<evidence type="ECO:0000256" key="7">
    <source>
        <dbReference type="ARBA" id="ARBA00022777"/>
    </source>
</evidence>
<evidence type="ECO:0000256" key="3">
    <source>
        <dbReference type="ARBA" id="ARBA00022553"/>
    </source>
</evidence>
<keyword evidence="5 11" id="KW-0479">Metal-binding</keyword>
<dbReference type="InterPro" id="IPR011009">
    <property type="entry name" value="Kinase-like_dom_sf"/>
</dbReference>
<keyword evidence="8 11" id="KW-0067">ATP-binding</keyword>
<comment type="cofactor">
    <cofactor evidence="11">
        <name>Mg(2+)</name>
        <dbReference type="ChEBI" id="CHEBI:18420"/>
    </cofactor>
</comment>
<dbReference type="PANTHER" id="PTHR39573:SF1">
    <property type="entry name" value="STRESS RESPONSE KINASE A"/>
    <property type="match status" value="1"/>
</dbReference>
<evidence type="ECO:0000313" key="13">
    <source>
        <dbReference type="EMBL" id="RUO43768.1"/>
    </source>
</evidence>
<dbReference type="Gene3D" id="3.30.200.70">
    <property type="match status" value="1"/>
</dbReference>
<evidence type="ECO:0000313" key="14">
    <source>
        <dbReference type="Proteomes" id="UP000286976"/>
    </source>
</evidence>
<keyword evidence="6 11" id="KW-0547">Nucleotide-binding</keyword>
<comment type="subcellular location">
    <subcellularLocation>
        <location evidence="11">Cytoplasm</location>
    </subcellularLocation>
</comment>
<comment type="catalytic activity">
    <reaction evidence="11">
        <text>L-seryl-[protein] + ATP = O-phospho-L-seryl-[protein] + ADP + H(+)</text>
        <dbReference type="Rhea" id="RHEA:17989"/>
        <dbReference type="Rhea" id="RHEA-COMP:9863"/>
        <dbReference type="Rhea" id="RHEA-COMP:11604"/>
        <dbReference type="ChEBI" id="CHEBI:15378"/>
        <dbReference type="ChEBI" id="CHEBI:29999"/>
        <dbReference type="ChEBI" id="CHEBI:30616"/>
        <dbReference type="ChEBI" id="CHEBI:83421"/>
        <dbReference type="ChEBI" id="CHEBI:456216"/>
        <dbReference type="EC" id="2.7.11.1"/>
    </reaction>
</comment>
<evidence type="ECO:0000256" key="6">
    <source>
        <dbReference type="ARBA" id="ARBA00022741"/>
    </source>
</evidence>
<protein>
    <recommendedName>
        <fullName evidence="11">Stress response kinase A</fullName>
        <ecNumber evidence="11">2.7.11.1</ecNumber>
    </recommendedName>
    <alternativeName>
        <fullName evidence="11">Serine/threonine-protein kinase SrkA</fullName>
    </alternativeName>
</protein>
<keyword evidence="3 11" id="KW-0597">Phosphoprotein</keyword>
<gene>
    <name evidence="11" type="primary">srkA</name>
    <name evidence="13" type="ORF">CWE15_00765</name>
</gene>
<evidence type="ECO:0000256" key="1">
    <source>
        <dbReference type="ARBA" id="ARBA00022490"/>
    </source>
</evidence>
<dbReference type="Pfam" id="PF01636">
    <property type="entry name" value="APH"/>
    <property type="match status" value="1"/>
</dbReference>
<keyword evidence="4 11" id="KW-0808">Transferase</keyword>
<evidence type="ECO:0000256" key="9">
    <source>
        <dbReference type="ARBA" id="ARBA00022842"/>
    </source>
</evidence>
<dbReference type="GO" id="GO:0000287">
    <property type="term" value="F:magnesium ion binding"/>
    <property type="evidence" value="ECO:0007669"/>
    <property type="project" value="UniProtKB-UniRule"/>
</dbReference>
<comment type="function">
    <text evidence="11">A protein kinase that phosphorylates Ser and Thr residues. Probably acts to suppress the effects of stress linked to accumulation of reactive oxygen species. Probably involved in the extracytoplasmic stress response.</text>
</comment>
<feature type="active site" evidence="11">
    <location>
        <position position="216"/>
    </location>
</feature>
<evidence type="ECO:0000256" key="10">
    <source>
        <dbReference type="ARBA" id="ARBA00023016"/>
    </source>
</evidence>
<keyword evidence="2 11" id="KW-0723">Serine/threonine-protein kinase</keyword>
<evidence type="ECO:0000256" key="4">
    <source>
        <dbReference type="ARBA" id="ARBA00022679"/>
    </source>
</evidence>
<dbReference type="InterPro" id="IPR002575">
    <property type="entry name" value="Aminoglycoside_PTrfase"/>
</dbReference>
<dbReference type="GO" id="GO:0004674">
    <property type="term" value="F:protein serine/threonine kinase activity"/>
    <property type="evidence" value="ECO:0007669"/>
    <property type="project" value="UniProtKB-UniRule"/>
</dbReference>
<keyword evidence="10 11" id="KW-0346">Stress response</keyword>
<sequence>MADFSFQDLTPEVILDAIEGVGLYPASGLLALNSYENRVYQFLDDDGKRYVVKFYRPARWSNEQIQEEHDYLSELAELDIPVVQPLRFAGESLLEYQGYRFTVFPSVGGRALEADNLDQLDELGRQLGRIHKVGAAKPFTHRPALVTPEAIDEIVSELLSCNLLPHSLYTSFDTILNFIAERLKATNWQAFPSIRLHGDCHVGNLLVRDEGLTLVDLDDSRQGPAVQDMWMMLSGDRMQQELQLATLVEAYEEFTTFNPAELRLIEPLRSFRIINYMAWLAKRWQDPAFQHNFSWFAEERYWEQQILALKEQLAALDEPPLRLQPNF</sequence>
<evidence type="ECO:0000256" key="11">
    <source>
        <dbReference type="HAMAP-Rule" id="MF_01497"/>
    </source>
</evidence>
<reference evidence="13 14" key="1">
    <citation type="journal article" date="2011" name="Front. Microbiol.">
        <title>Genomic signatures of strain selection and enhancement in Bacillus atrophaeus var. globigii, a historical biowarfare simulant.</title>
        <authorList>
            <person name="Gibbons H.S."/>
            <person name="Broomall S.M."/>
            <person name="McNew L.A."/>
            <person name="Daligault H."/>
            <person name="Chapman C."/>
            <person name="Bruce D."/>
            <person name="Karavis M."/>
            <person name="Krepps M."/>
            <person name="McGregor P.A."/>
            <person name="Hong C."/>
            <person name="Park K.H."/>
            <person name="Akmal A."/>
            <person name="Feldman A."/>
            <person name="Lin J.S."/>
            <person name="Chang W.E."/>
            <person name="Higgs B.W."/>
            <person name="Demirev P."/>
            <person name="Lindquist J."/>
            <person name="Liem A."/>
            <person name="Fochler E."/>
            <person name="Read T.D."/>
            <person name="Tapia R."/>
            <person name="Johnson S."/>
            <person name="Bishop-Lilly K.A."/>
            <person name="Detter C."/>
            <person name="Han C."/>
            <person name="Sozhamannan S."/>
            <person name="Rosenzweig C.N."/>
            <person name="Skowronski E.W."/>
        </authorList>
    </citation>
    <scope>NUCLEOTIDE SEQUENCE [LARGE SCALE GENOMIC DNA]</scope>
    <source>
        <strain evidence="13 14">AIT1</strain>
    </source>
</reference>
<name>A0A432X8Q3_9GAMM</name>
<comment type="similarity">
    <text evidence="11">Belongs to the SrkA/RdoA protein kinase family.</text>
</comment>
<dbReference type="OrthoDB" id="5392197at2"/>
<organism evidence="13 14">
    <name type="scientific">Aliidiomarina taiwanensis</name>
    <dbReference type="NCBI Taxonomy" id="946228"/>
    <lineage>
        <taxon>Bacteria</taxon>
        <taxon>Pseudomonadati</taxon>
        <taxon>Pseudomonadota</taxon>
        <taxon>Gammaproteobacteria</taxon>
        <taxon>Alteromonadales</taxon>
        <taxon>Idiomarinaceae</taxon>
        <taxon>Aliidiomarina</taxon>
    </lineage>
</organism>
<dbReference type="GO" id="GO:0106310">
    <property type="term" value="F:protein serine kinase activity"/>
    <property type="evidence" value="ECO:0007669"/>
    <property type="project" value="RHEA"/>
</dbReference>
<feature type="binding site" evidence="11">
    <location>
        <position position="216"/>
    </location>
    <ligand>
        <name>Mg(2+)</name>
        <dbReference type="ChEBI" id="CHEBI:18420"/>
    </ligand>
</feature>
<evidence type="ECO:0000256" key="2">
    <source>
        <dbReference type="ARBA" id="ARBA00022527"/>
    </source>
</evidence>
<dbReference type="NCBIfam" id="NF008738">
    <property type="entry name" value="PRK11768.1"/>
    <property type="match status" value="1"/>
</dbReference>
<dbReference type="EC" id="2.7.11.1" evidence="11"/>
<dbReference type="Proteomes" id="UP000286976">
    <property type="component" value="Unassembled WGS sequence"/>
</dbReference>
<evidence type="ECO:0000259" key="12">
    <source>
        <dbReference type="Pfam" id="PF01636"/>
    </source>
</evidence>
<keyword evidence="7 11" id="KW-0418">Kinase</keyword>
<keyword evidence="14" id="KW-1185">Reference proteome</keyword>
<dbReference type="HAMAP" id="MF_01497">
    <property type="entry name" value="SrkA_kinase"/>
    <property type="match status" value="1"/>
</dbReference>
<proteinExistence type="inferred from homology"/>
<comment type="catalytic activity">
    <reaction evidence="11">
        <text>L-threonyl-[protein] + ATP = O-phospho-L-threonyl-[protein] + ADP + H(+)</text>
        <dbReference type="Rhea" id="RHEA:46608"/>
        <dbReference type="Rhea" id="RHEA-COMP:11060"/>
        <dbReference type="Rhea" id="RHEA-COMP:11605"/>
        <dbReference type="ChEBI" id="CHEBI:15378"/>
        <dbReference type="ChEBI" id="CHEBI:30013"/>
        <dbReference type="ChEBI" id="CHEBI:30616"/>
        <dbReference type="ChEBI" id="CHEBI:61977"/>
        <dbReference type="ChEBI" id="CHEBI:456216"/>
        <dbReference type="EC" id="2.7.11.1"/>
    </reaction>
</comment>
<dbReference type="GO" id="GO:0005737">
    <property type="term" value="C:cytoplasm"/>
    <property type="evidence" value="ECO:0007669"/>
    <property type="project" value="UniProtKB-SubCell"/>
</dbReference>
<feature type="binding site" evidence="11">
    <location>
        <position position="204"/>
    </location>
    <ligand>
        <name>Mg(2+)</name>
        <dbReference type="ChEBI" id="CHEBI:18420"/>
    </ligand>
</feature>
<dbReference type="RefSeq" id="WP_126756158.1">
    <property type="nucleotide sequence ID" value="NZ_PIPQ01000001.1"/>
</dbReference>
<dbReference type="Gene3D" id="1.10.510.10">
    <property type="entry name" value="Transferase(Phosphotransferase) domain 1"/>
    <property type="match status" value="1"/>
</dbReference>
<dbReference type="Gene3D" id="1.20.1270.170">
    <property type="match status" value="1"/>
</dbReference>
<comment type="caution">
    <text evidence="13">The sequence shown here is derived from an EMBL/GenBank/DDBJ whole genome shotgun (WGS) entry which is preliminary data.</text>
</comment>
<dbReference type="InterPro" id="IPR032882">
    <property type="entry name" value="SrkA/RdoA"/>
</dbReference>
<feature type="active site" description="Proton acceptor" evidence="11">
    <location>
        <position position="199"/>
    </location>
</feature>
<feature type="domain" description="Aminoglycoside phosphotransferase" evidence="12">
    <location>
        <begin position="34"/>
        <end position="264"/>
    </location>
</feature>
<dbReference type="EMBL" id="PIPQ01000001">
    <property type="protein sequence ID" value="RUO43768.1"/>
    <property type="molecule type" value="Genomic_DNA"/>
</dbReference>